<dbReference type="RefSeq" id="WP_149567298.1">
    <property type="nucleotide sequence ID" value="NZ_CP035807.1"/>
</dbReference>
<dbReference type="GO" id="GO:0003723">
    <property type="term" value="F:RNA binding"/>
    <property type="evidence" value="ECO:0007669"/>
    <property type="project" value="InterPro"/>
</dbReference>
<dbReference type="Pfam" id="PF09107">
    <property type="entry name" value="WHD_3rd_SelB"/>
    <property type="match status" value="1"/>
</dbReference>
<proteinExistence type="predicted"/>
<dbReference type="KEGG" id="sper:EW093_04765"/>
<dbReference type="Proteomes" id="UP000323824">
    <property type="component" value="Chromosome"/>
</dbReference>
<dbReference type="EMBL" id="CP035807">
    <property type="protein sequence ID" value="QEN04041.1"/>
    <property type="molecule type" value="Genomic_DNA"/>
</dbReference>
<dbReference type="OrthoDB" id="9804504at2"/>
<dbReference type="Gene3D" id="1.10.10.10">
    <property type="entry name" value="Winged helix-like DNA-binding domain superfamily/Winged helix DNA-binding domain"/>
    <property type="match status" value="1"/>
</dbReference>
<gene>
    <name evidence="2" type="ORF">EW093_04765</name>
</gene>
<evidence type="ECO:0000313" key="3">
    <source>
        <dbReference type="Proteomes" id="UP000323824"/>
    </source>
</evidence>
<dbReference type="GO" id="GO:0005525">
    <property type="term" value="F:GTP binding"/>
    <property type="evidence" value="ECO:0007669"/>
    <property type="project" value="InterPro"/>
</dbReference>
<dbReference type="InterPro" id="IPR015191">
    <property type="entry name" value="SelB_WHD4"/>
</dbReference>
<dbReference type="GO" id="GO:0005737">
    <property type="term" value="C:cytoplasm"/>
    <property type="evidence" value="ECO:0007669"/>
    <property type="project" value="InterPro"/>
</dbReference>
<dbReference type="InterPro" id="IPR036388">
    <property type="entry name" value="WH-like_DNA-bd_sf"/>
</dbReference>
<dbReference type="GO" id="GO:0001514">
    <property type="term" value="P:selenocysteine incorporation"/>
    <property type="evidence" value="ECO:0007669"/>
    <property type="project" value="InterPro"/>
</dbReference>
<sequence>MEDRIPTSVLSIIKASQEKGEKLTTLTCRMTGEFKPFTEAIIFPGERKFQVRDITPVEDNNYLVKVKGIPFKNCIPFAVITPVNLKVRYNKKAYFIPSDYHSKDFYPGDYYITGGIFTGYRMFNKEKYSAKVKKVGSLYSVSFPFKSPLVPGGSYTFENNKGFSGEMVLIYPGDMSKKSENIVTSRIEKFRTRPTVKGIYSIILRTDNYVELPFFLEDESFDGSISMGYKRVMEREYLSVKNRIIKQSKASGGVLFNSVKKSCNVTPSFFHAVLDQLVEEKLVEVDGDYVISTCENREDFLSPLTKNSFLLIKEAGINGLSRRSIKDFGMINCFYEIKRMKLAKVLDDDLYYSLDAFNELLGKIFKSKVVGDDLSIQEIRESSGLSRRYIIALLNILEDDGVIERDEDDKRVIKVIP</sequence>
<reference evidence="2 3" key="1">
    <citation type="submission" date="2019-02" db="EMBL/GenBank/DDBJ databases">
        <authorList>
            <person name="Fomenkov A."/>
            <person name="Dubinina G."/>
            <person name="Grabovich M."/>
            <person name="Vincze T."/>
            <person name="Roberts R.J."/>
        </authorList>
    </citation>
    <scope>NUCLEOTIDE SEQUENCE [LARGE SCALE GENOMIC DNA]</scope>
    <source>
        <strain evidence="2 3">P</strain>
    </source>
</reference>
<dbReference type="InterPro" id="IPR036390">
    <property type="entry name" value="WH_DNA-bd_sf"/>
</dbReference>
<evidence type="ECO:0000313" key="2">
    <source>
        <dbReference type="EMBL" id="QEN04041.1"/>
    </source>
</evidence>
<dbReference type="AlphaFoldDB" id="A0A5C1Q954"/>
<dbReference type="SUPFAM" id="SSF46785">
    <property type="entry name" value="Winged helix' DNA-binding domain"/>
    <property type="match status" value="1"/>
</dbReference>
<feature type="domain" description="Elongation factor SelB fourth winged-helix" evidence="1">
    <location>
        <begin position="373"/>
        <end position="411"/>
    </location>
</feature>
<reference evidence="2 3" key="2">
    <citation type="submission" date="2019-09" db="EMBL/GenBank/DDBJ databases">
        <title>Complete Genome Sequence and Methylome Analysis of free living Spirochaetas.</title>
        <authorList>
            <person name="Leshcheva N."/>
            <person name="Mikheeva N."/>
        </authorList>
    </citation>
    <scope>NUCLEOTIDE SEQUENCE [LARGE SCALE GENOMIC DNA]</scope>
    <source>
        <strain evidence="2 3">P</strain>
    </source>
</reference>
<dbReference type="GO" id="GO:0003746">
    <property type="term" value="F:translation elongation factor activity"/>
    <property type="evidence" value="ECO:0007669"/>
    <property type="project" value="InterPro"/>
</dbReference>
<accession>A0A5C1Q954</accession>
<keyword evidence="3" id="KW-1185">Reference proteome</keyword>
<name>A0A5C1Q954_9SPIO</name>
<organism evidence="2 3">
    <name type="scientific">Thiospirochaeta perfilievii</name>
    <dbReference type="NCBI Taxonomy" id="252967"/>
    <lineage>
        <taxon>Bacteria</taxon>
        <taxon>Pseudomonadati</taxon>
        <taxon>Spirochaetota</taxon>
        <taxon>Spirochaetia</taxon>
        <taxon>Spirochaetales</taxon>
        <taxon>Spirochaetaceae</taxon>
        <taxon>Thiospirochaeta</taxon>
    </lineage>
</organism>
<evidence type="ECO:0000259" key="1">
    <source>
        <dbReference type="Pfam" id="PF09107"/>
    </source>
</evidence>
<protein>
    <recommendedName>
        <fullName evidence="1">Elongation factor SelB fourth winged-helix domain-containing protein</fullName>
    </recommendedName>
</protein>